<feature type="transmembrane region" description="Helical" evidence="1">
    <location>
        <begin position="66"/>
        <end position="83"/>
    </location>
</feature>
<keyword evidence="1" id="KW-0812">Transmembrane</keyword>
<comment type="caution">
    <text evidence="2">The sequence shown here is derived from an EMBL/GenBank/DDBJ whole genome shotgun (WGS) entry which is preliminary data.</text>
</comment>
<keyword evidence="1" id="KW-0472">Membrane</keyword>
<sequence>MGDSNILFTLDVIAQVRFASLVLYAILIVFGGYLLIKMRSVAVCIVAGLIFLLSACYLMQGPAQFTLLIYYFLYSGVLAVLAIKQLKTK</sequence>
<keyword evidence="1" id="KW-1133">Transmembrane helix</keyword>
<proteinExistence type="predicted"/>
<keyword evidence="3" id="KW-1185">Reference proteome</keyword>
<dbReference type="AlphaFoldDB" id="A0A0R1UMU7"/>
<name>A0A0R1UMU7_9LACO</name>
<gene>
    <name evidence="2" type="ORF">FC46_GL001549</name>
</gene>
<dbReference type="EMBL" id="AZFM01000005">
    <property type="protein sequence ID" value="KRL90939.1"/>
    <property type="molecule type" value="Genomic_DNA"/>
</dbReference>
<evidence type="ECO:0000313" key="2">
    <source>
        <dbReference type="EMBL" id="KRL90939.1"/>
    </source>
</evidence>
<accession>A0A0R1UMU7</accession>
<evidence type="ECO:0000256" key="1">
    <source>
        <dbReference type="SAM" id="Phobius"/>
    </source>
</evidence>
<feature type="transmembrane region" description="Helical" evidence="1">
    <location>
        <begin position="12"/>
        <end position="34"/>
    </location>
</feature>
<protein>
    <submittedName>
        <fullName evidence="2">Uncharacterized protein</fullName>
    </submittedName>
</protein>
<dbReference type="Proteomes" id="UP000051036">
    <property type="component" value="Unassembled WGS sequence"/>
</dbReference>
<organism evidence="2 3">
    <name type="scientific">Lactobacillus kalixensis DSM 16043</name>
    <dbReference type="NCBI Taxonomy" id="1423763"/>
    <lineage>
        <taxon>Bacteria</taxon>
        <taxon>Bacillati</taxon>
        <taxon>Bacillota</taxon>
        <taxon>Bacilli</taxon>
        <taxon>Lactobacillales</taxon>
        <taxon>Lactobacillaceae</taxon>
        <taxon>Lactobacillus</taxon>
    </lineage>
</organism>
<dbReference type="STRING" id="1423763.FC46_GL001549"/>
<evidence type="ECO:0000313" key="3">
    <source>
        <dbReference type="Proteomes" id="UP000051036"/>
    </source>
</evidence>
<dbReference type="PATRIC" id="fig|1423763.3.peg.1573"/>
<feature type="transmembrane region" description="Helical" evidence="1">
    <location>
        <begin position="41"/>
        <end position="60"/>
    </location>
</feature>
<reference evidence="2 3" key="1">
    <citation type="journal article" date="2015" name="Genome Announc.">
        <title>Expanding the biotechnology potential of lactobacilli through comparative genomics of 213 strains and associated genera.</title>
        <authorList>
            <person name="Sun Z."/>
            <person name="Harris H.M."/>
            <person name="McCann A."/>
            <person name="Guo C."/>
            <person name="Argimon S."/>
            <person name="Zhang W."/>
            <person name="Yang X."/>
            <person name="Jeffery I.B."/>
            <person name="Cooney J.C."/>
            <person name="Kagawa T.F."/>
            <person name="Liu W."/>
            <person name="Song Y."/>
            <person name="Salvetti E."/>
            <person name="Wrobel A."/>
            <person name="Rasinkangas P."/>
            <person name="Parkhill J."/>
            <person name="Rea M.C."/>
            <person name="O'Sullivan O."/>
            <person name="Ritari J."/>
            <person name="Douillard F.P."/>
            <person name="Paul Ross R."/>
            <person name="Yang R."/>
            <person name="Briner A.E."/>
            <person name="Felis G.E."/>
            <person name="de Vos W.M."/>
            <person name="Barrangou R."/>
            <person name="Klaenhammer T.R."/>
            <person name="Caufield P.W."/>
            <person name="Cui Y."/>
            <person name="Zhang H."/>
            <person name="O'Toole P.W."/>
        </authorList>
    </citation>
    <scope>NUCLEOTIDE SEQUENCE [LARGE SCALE GENOMIC DNA]</scope>
    <source>
        <strain evidence="2 3">DSM 16043</strain>
    </source>
</reference>